<dbReference type="GO" id="GO:0005737">
    <property type="term" value="C:cytoplasm"/>
    <property type="evidence" value="ECO:0007669"/>
    <property type="project" value="TreeGrafter"/>
</dbReference>
<keyword evidence="4 5" id="KW-0349">Heme</keyword>
<dbReference type="SUPFAM" id="SSF48264">
    <property type="entry name" value="Cytochrome P450"/>
    <property type="match status" value="1"/>
</dbReference>
<keyword evidence="2 4" id="KW-0479">Metal-binding</keyword>
<comment type="similarity">
    <text evidence="1 5">Belongs to the cytochrome P450 family.</text>
</comment>
<dbReference type="Pfam" id="PF00067">
    <property type="entry name" value="p450"/>
    <property type="match status" value="1"/>
</dbReference>
<evidence type="ECO:0000256" key="5">
    <source>
        <dbReference type="RuleBase" id="RU000461"/>
    </source>
</evidence>
<evidence type="ECO:0000256" key="3">
    <source>
        <dbReference type="ARBA" id="ARBA00023004"/>
    </source>
</evidence>
<keyword evidence="5" id="KW-0503">Monooxygenase</keyword>
<organism evidence="6 7">
    <name type="scientific">Elysia crispata</name>
    <name type="common">lettuce slug</name>
    <dbReference type="NCBI Taxonomy" id="231223"/>
    <lineage>
        <taxon>Eukaryota</taxon>
        <taxon>Metazoa</taxon>
        <taxon>Spiralia</taxon>
        <taxon>Lophotrochozoa</taxon>
        <taxon>Mollusca</taxon>
        <taxon>Gastropoda</taxon>
        <taxon>Heterobranchia</taxon>
        <taxon>Euthyneura</taxon>
        <taxon>Panpulmonata</taxon>
        <taxon>Sacoglossa</taxon>
        <taxon>Placobranchoidea</taxon>
        <taxon>Plakobranchidae</taxon>
        <taxon>Elysia</taxon>
    </lineage>
</organism>
<evidence type="ECO:0008006" key="8">
    <source>
        <dbReference type="Google" id="ProtNLM"/>
    </source>
</evidence>
<evidence type="ECO:0000256" key="2">
    <source>
        <dbReference type="ARBA" id="ARBA00022723"/>
    </source>
</evidence>
<dbReference type="InterPro" id="IPR001128">
    <property type="entry name" value="Cyt_P450"/>
</dbReference>
<keyword evidence="7" id="KW-1185">Reference proteome</keyword>
<evidence type="ECO:0000313" key="7">
    <source>
        <dbReference type="Proteomes" id="UP001283361"/>
    </source>
</evidence>
<dbReference type="InterPro" id="IPR050182">
    <property type="entry name" value="Cytochrome_P450_fam2"/>
</dbReference>
<dbReference type="GO" id="GO:0005506">
    <property type="term" value="F:iron ion binding"/>
    <property type="evidence" value="ECO:0007669"/>
    <property type="project" value="InterPro"/>
</dbReference>
<evidence type="ECO:0000313" key="6">
    <source>
        <dbReference type="EMBL" id="KAK3765308.1"/>
    </source>
</evidence>
<keyword evidence="3 4" id="KW-0408">Iron</keyword>
<keyword evidence="5" id="KW-0560">Oxidoreductase</keyword>
<dbReference type="InterPro" id="IPR036396">
    <property type="entry name" value="Cyt_P450_sf"/>
</dbReference>
<dbReference type="InterPro" id="IPR002401">
    <property type="entry name" value="Cyt_P450_E_grp-I"/>
</dbReference>
<comment type="caution">
    <text evidence="6">The sequence shown here is derived from an EMBL/GenBank/DDBJ whole genome shotgun (WGS) entry which is preliminary data.</text>
</comment>
<protein>
    <recommendedName>
        <fullName evidence="8">Cytochrome P450</fullName>
    </recommendedName>
</protein>
<dbReference type="GO" id="GO:0006082">
    <property type="term" value="P:organic acid metabolic process"/>
    <property type="evidence" value="ECO:0007669"/>
    <property type="project" value="TreeGrafter"/>
</dbReference>
<dbReference type="PANTHER" id="PTHR24300">
    <property type="entry name" value="CYTOCHROME P450 508A4-RELATED"/>
    <property type="match status" value="1"/>
</dbReference>
<dbReference type="GO" id="GO:0006805">
    <property type="term" value="P:xenobiotic metabolic process"/>
    <property type="evidence" value="ECO:0007669"/>
    <property type="project" value="TreeGrafter"/>
</dbReference>
<dbReference type="EMBL" id="JAWDGP010004321">
    <property type="protein sequence ID" value="KAK3765308.1"/>
    <property type="molecule type" value="Genomic_DNA"/>
</dbReference>
<dbReference type="InterPro" id="IPR017972">
    <property type="entry name" value="Cyt_P450_CS"/>
</dbReference>
<dbReference type="GO" id="GO:0020037">
    <property type="term" value="F:heme binding"/>
    <property type="evidence" value="ECO:0007669"/>
    <property type="project" value="InterPro"/>
</dbReference>
<sequence>MVFRPERFLDVKGKFSQPRHFVPFGVGRRACPGESLAKMEIFFVVTSLIQRFDLQPAVPGQPPSLKPVEGMLFSPEPFKIRFVDRRSI</sequence>
<evidence type="ECO:0000256" key="4">
    <source>
        <dbReference type="PIRSR" id="PIRSR602401-1"/>
    </source>
</evidence>
<gene>
    <name evidence="6" type="ORF">RRG08_027314</name>
</gene>
<dbReference type="GO" id="GO:0016712">
    <property type="term" value="F:oxidoreductase activity, acting on paired donors, with incorporation or reduction of molecular oxygen, reduced flavin or flavoprotein as one donor, and incorporation of one atom of oxygen"/>
    <property type="evidence" value="ECO:0007669"/>
    <property type="project" value="TreeGrafter"/>
</dbReference>
<accession>A0AAE0Z9G4</accession>
<comment type="cofactor">
    <cofactor evidence="4">
        <name>heme</name>
        <dbReference type="ChEBI" id="CHEBI:30413"/>
    </cofactor>
</comment>
<dbReference type="PROSITE" id="PS00086">
    <property type="entry name" value="CYTOCHROME_P450"/>
    <property type="match status" value="1"/>
</dbReference>
<dbReference type="Gene3D" id="1.10.630.10">
    <property type="entry name" value="Cytochrome P450"/>
    <property type="match status" value="1"/>
</dbReference>
<dbReference type="Proteomes" id="UP001283361">
    <property type="component" value="Unassembled WGS sequence"/>
</dbReference>
<dbReference type="PRINTS" id="PR00463">
    <property type="entry name" value="EP450I"/>
</dbReference>
<dbReference type="PANTHER" id="PTHR24300:SF375">
    <property type="entry name" value="CYTOCHROME P450 FAMILY"/>
    <property type="match status" value="1"/>
</dbReference>
<reference evidence="6" key="1">
    <citation type="journal article" date="2023" name="G3 (Bethesda)">
        <title>A reference genome for the long-term kleptoplast-retaining sea slug Elysia crispata morphotype clarki.</title>
        <authorList>
            <person name="Eastman K.E."/>
            <person name="Pendleton A.L."/>
            <person name="Shaikh M.A."/>
            <person name="Suttiyut T."/>
            <person name="Ogas R."/>
            <person name="Tomko P."/>
            <person name="Gavelis G."/>
            <person name="Widhalm J.R."/>
            <person name="Wisecaver J.H."/>
        </authorList>
    </citation>
    <scope>NUCLEOTIDE SEQUENCE</scope>
    <source>
        <strain evidence="6">ECLA1</strain>
    </source>
</reference>
<name>A0AAE0Z9G4_9GAST</name>
<feature type="binding site" description="axial binding residue" evidence="4">
    <location>
        <position position="31"/>
    </location>
    <ligand>
        <name>heme</name>
        <dbReference type="ChEBI" id="CHEBI:30413"/>
    </ligand>
    <ligandPart>
        <name>Fe</name>
        <dbReference type="ChEBI" id="CHEBI:18248"/>
    </ligandPart>
</feature>
<dbReference type="AlphaFoldDB" id="A0AAE0Z9G4"/>
<evidence type="ECO:0000256" key="1">
    <source>
        <dbReference type="ARBA" id="ARBA00010617"/>
    </source>
</evidence>
<proteinExistence type="inferred from homology"/>